<accession>A0ABR0DZG9</accession>
<evidence type="ECO:0000313" key="2">
    <source>
        <dbReference type="EMBL" id="KAK4494489.1"/>
    </source>
</evidence>
<feature type="compositionally biased region" description="Basic and acidic residues" evidence="1">
    <location>
        <begin position="239"/>
        <end position="248"/>
    </location>
</feature>
<dbReference type="Proteomes" id="UP001305779">
    <property type="component" value="Unassembled WGS sequence"/>
</dbReference>
<feature type="compositionally biased region" description="Low complexity" evidence="1">
    <location>
        <begin position="71"/>
        <end position="86"/>
    </location>
</feature>
<evidence type="ECO:0000256" key="1">
    <source>
        <dbReference type="SAM" id="MobiDB-lite"/>
    </source>
</evidence>
<feature type="compositionally biased region" description="Low complexity" evidence="1">
    <location>
        <begin position="192"/>
        <end position="203"/>
    </location>
</feature>
<proteinExistence type="predicted"/>
<evidence type="ECO:0000313" key="3">
    <source>
        <dbReference type="Proteomes" id="UP001305779"/>
    </source>
</evidence>
<sequence>MENILFYGDRDDASRRQVRSAAAQHSHRIGPRKPKSSKKSRTGIGSPKKRPLKAGPFVALGAADLAPKQRPSTGSSTSNSSTPPSTARFDLPAAALTTNGDGSPGFASTPLDQVRDDRRQQKPQTFRWKEVHGNDRPPGSDQHRLSRPPSDVPVPSYGNASSVATPAAPPRGQASLPPALVIERIPQSIPTSASHSRQSSGASTVSPSTRLPQYSWTEYPRYGLSHNGIQSSLQAMPQVDKDSPDRRLAPVPSGAVVSPGTPAVLSSSVPVGSSRSTIFSTRSTGHLDSRVIRDTNAGISTSTVCTRPISAAILGTMASISSLPDDLLSRVSSIRRTVKNDRVARAATAGANTPWIRGSKRGCKSVELC</sequence>
<dbReference type="EMBL" id="JAXOVC010000014">
    <property type="protein sequence ID" value="KAK4494489.1"/>
    <property type="molecule type" value="Genomic_DNA"/>
</dbReference>
<reference evidence="2 3" key="1">
    <citation type="journal article" date="2023" name="G3 (Bethesda)">
        <title>A chromosome-level genome assembly of Zasmidium syzygii isolated from banana leaves.</title>
        <authorList>
            <person name="van Westerhoven A.C."/>
            <person name="Mehrabi R."/>
            <person name="Talebi R."/>
            <person name="Steentjes M.B.F."/>
            <person name="Corcolon B."/>
            <person name="Chong P.A."/>
            <person name="Kema G.H.J."/>
            <person name="Seidl M.F."/>
        </authorList>
    </citation>
    <scope>NUCLEOTIDE SEQUENCE [LARGE SCALE GENOMIC DNA]</scope>
    <source>
        <strain evidence="2 3">P124</strain>
    </source>
</reference>
<name>A0ABR0DZG9_ZASCE</name>
<gene>
    <name evidence="2" type="ORF">PRZ48_014787</name>
</gene>
<feature type="region of interest" description="Disordered" evidence="1">
    <location>
        <begin position="189"/>
        <end position="210"/>
    </location>
</feature>
<feature type="region of interest" description="Disordered" evidence="1">
    <location>
        <begin position="1"/>
        <end position="175"/>
    </location>
</feature>
<protein>
    <submittedName>
        <fullName evidence="2">Uncharacterized protein</fullName>
    </submittedName>
</protein>
<organism evidence="2 3">
    <name type="scientific">Zasmidium cellare</name>
    <name type="common">Wine cellar mold</name>
    <name type="synonym">Racodium cellare</name>
    <dbReference type="NCBI Taxonomy" id="395010"/>
    <lineage>
        <taxon>Eukaryota</taxon>
        <taxon>Fungi</taxon>
        <taxon>Dikarya</taxon>
        <taxon>Ascomycota</taxon>
        <taxon>Pezizomycotina</taxon>
        <taxon>Dothideomycetes</taxon>
        <taxon>Dothideomycetidae</taxon>
        <taxon>Mycosphaerellales</taxon>
        <taxon>Mycosphaerellaceae</taxon>
        <taxon>Zasmidium</taxon>
    </lineage>
</organism>
<feature type="compositionally biased region" description="Basic residues" evidence="1">
    <location>
        <begin position="25"/>
        <end position="52"/>
    </location>
</feature>
<feature type="region of interest" description="Disordered" evidence="1">
    <location>
        <begin position="235"/>
        <end position="255"/>
    </location>
</feature>
<comment type="caution">
    <text evidence="2">The sequence shown here is derived from an EMBL/GenBank/DDBJ whole genome shotgun (WGS) entry which is preliminary data.</text>
</comment>
<keyword evidence="3" id="KW-1185">Reference proteome</keyword>